<dbReference type="AlphaFoldDB" id="A0A0A8ZAE3"/>
<proteinExistence type="predicted"/>
<reference evidence="1" key="1">
    <citation type="submission" date="2014-09" db="EMBL/GenBank/DDBJ databases">
        <authorList>
            <person name="Magalhaes I.L.F."/>
            <person name="Oliveira U."/>
            <person name="Santos F.R."/>
            <person name="Vidigal T.H.D.A."/>
            <person name="Brescovit A.D."/>
            <person name="Santos A.J."/>
        </authorList>
    </citation>
    <scope>NUCLEOTIDE SEQUENCE</scope>
    <source>
        <tissue evidence="1">Shoot tissue taken approximately 20 cm above the soil surface</tissue>
    </source>
</reference>
<dbReference type="EMBL" id="GBRH01262104">
    <property type="protein sequence ID" value="JAD35791.1"/>
    <property type="molecule type" value="Transcribed_RNA"/>
</dbReference>
<protein>
    <submittedName>
        <fullName evidence="1">Uncharacterized protein</fullName>
    </submittedName>
</protein>
<evidence type="ECO:0000313" key="1">
    <source>
        <dbReference type="EMBL" id="JAD35791.1"/>
    </source>
</evidence>
<sequence>MEALNDINMVFCRFSFIVVQDPKTEKWREYVPGFLIDFFSYCKPLIVVSEAHTKGVGEL</sequence>
<name>A0A0A8ZAE3_ARUDO</name>
<accession>A0A0A8ZAE3</accession>
<reference evidence="1" key="2">
    <citation type="journal article" date="2015" name="Data Brief">
        <title>Shoot transcriptome of the giant reed, Arundo donax.</title>
        <authorList>
            <person name="Barrero R.A."/>
            <person name="Guerrero F.D."/>
            <person name="Moolhuijzen P."/>
            <person name="Goolsby J.A."/>
            <person name="Tidwell J."/>
            <person name="Bellgard S.E."/>
            <person name="Bellgard M.I."/>
        </authorList>
    </citation>
    <scope>NUCLEOTIDE SEQUENCE</scope>
    <source>
        <tissue evidence="1">Shoot tissue taken approximately 20 cm above the soil surface</tissue>
    </source>
</reference>
<organism evidence="1">
    <name type="scientific">Arundo donax</name>
    <name type="common">Giant reed</name>
    <name type="synonym">Donax arundinaceus</name>
    <dbReference type="NCBI Taxonomy" id="35708"/>
    <lineage>
        <taxon>Eukaryota</taxon>
        <taxon>Viridiplantae</taxon>
        <taxon>Streptophyta</taxon>
        <taxon>Embryophyta</taxon>
        <taxon>Tracheophyta</taxon>
        <taxon>Spermatophyta</taxon>
        <taxon>Magnoliopsida</taxon>
        <taxon>Liliopsida</taxon>
        <taxon>Poales</taxon>
        <taxon>Poaceae</taxon>
        <taxon>PACMAD clade</taxon>
        <taxon>Arundinoideae</taxon>
        <taxon>Arundineae</taxon>
        <taxon>Arundo</taxon>
    </lineage>
</organism>